<dbReference type="SMART" id="SM00904">
    <property type="entry name" value="Flavokinase"/>
    <property type="match status" value="1"/>
</dbReference>
<evidence type="ECO:0000256" key="10">
    <source>
        <dbReference type="ARBA" id="ARBA00022695"/>
    </source>
</evidence>
<comment type="pathway">
    <text evidence="2">Cofactor biosynthesis; FMN biosynthesis; FMN from riboflavin (ATP route): step 1/1.</text>
</comment>
<dbReference type="InterPro" id="IPR015864">
    <property type="entry name" value="FAD_synthase"/>
</dbReference>
<evidence type="ECO:0000256" key="1">
    <source>
        <dbReference type="ARBA" id="ARBA00004726"/>
    </source>
</evidence>
<dbReference type="UniPathway" id="UPA00276">
    <property type="reaction ID" value="UER00406"/>
</dbReference>
<evidence type="ECO:0000313" key="19">
    <source>
        <dbReference type="EMBL" id="CAB4650527.1"/>
    </source>
</evidence>
<dbReference type="AlphaFoldDB" id="A0A6J6D319"/>
<dbReference type="Gene3D" id="3.40.50.620">
    <property type="entry name" value="HUPs"/>
    <property type="match status" value="1"/>
</dbReference>
<dbReference type="FunFam" id="3.40.50.620:FF:000021">
    <property type="entry name" value="Riboflavin biosynthesis protein"/>
    <property type="match status" value="1"/>
</dbReference>
<dbReference type="InterPro" id="IPR023465">
    <property type="entry name" value="Riboflavin_kinase_dom_sf"/>
</dbReference>
<evidence type="ECO:0000256" key="8">
    <source>
        <dbReference type="ARBA" id="ARBA00022643"/>
    </source>
</evidence>
<dbReference type="Pfam" id="PF01687">
    <property type="entry name" value="Flavokinase"/>
    <property type="match status" value="1"/>
</dbReference>
<evidence type="ECO:0000256" key="4">
    <source>
        <dbReference type="ARBA" id="ARBA00012105"/>
    </source>
</evidence>
<dbReference type="GO" id="GO:0009231">
    <property type="term" value="P:riboflavin biosynthetic process"/>
    <property type="evidence" value="ECO:0007669"/>
    <property type="project" value="InterPro"/>
</dbReference>
<dbReference type="NCBIfam" id="TIGR00083">
    <property type="entry name" value="ribF"/>
    <property type="match status" value="1"/>
</dbReference>
<sequence length="315" mass="34060">MDVIYDNDEAHLDGQGSAVTIGAFDGVHRGHRQVIATLRGLAADRDLRTVVVTFDRHPASVVRPESAPLLLTDLDQKLELLAQCGVDAAFVVRFDEQRAQETAAEFITADLVGTLNAKLVTVGSDFHFGNKRAGNVELLVEMGGDLGFETLAHELVDLNGQPSNESVSSTRIRAALRGGDLESANAMLGRPHEVRGVVGHGDGRARDLGFRTANLAIPETICLPADGIYAGWCRTPDGVNRACAISLGRRPTFYEFADTSLLEAHLIDFDADLYGQELAVQFVAHLRNELKFDSVDALIAQMGKDVDQCRTLLLG</sequence>
<keyword evidence="15" id="KW-0511">Multifunctional enzyme</keyword>
<keyword evidence="7" id="KW-0285">Flavoprotein</keyword>
<evidence type="ECO:0000256" key="13">
    <source>
        <dbReference type="ARBA" id="ARBA00022827"/>
    </source>
</evidence>
<gene>
    <name evidence="17" type="ORF">UFOPK1495_01329</name>
    <name evidence="18" type="ORF">UFOPK1603_01019</name>
    <name evidence="19" type="ORF">UFOPK2143_01249</name>
    <name evidence="20" type="ORF">UFOPK2350_00591</name>
</gene>
<dbReference type="InterPro" id="IPR014729">
    <property type="entry name" value="Rossmann-like_a/b/a_fold"/>
</dbReference>
<dbReference type="InterPro" id="IPR023468">
    <property type="entry name" value="Riboflavin_kinase"/>
</dbReference>
<evidence type="ECO:0000256" key="15">
    <source>
        <dbReference type="ARBA" id="ARBA00023268"/>
    </source>
</evidence>
<keyword evidence="9" id="KW-0808">Transferase</keyword>
<evidence type="ECO:0000259" key="16">
    <source>
        <dbReference type="SMART" id="SM00904"/>
    </source>
</evidence>
<dbReference type="InterPro" id="IPR002606">
    <property type="entry name" value="Riboflavin_kinase_bac"/>
</dbReference>
<dbReference type="EMBL" id="CAEZXE010000037">
    <property type="protein sequence ID" value="CAB4675002.1"/>
    <property type="molecule type" value="Genomic_DNA"/>
</dbReference>
<accession>A0A6J6D319</accession>
<dbReference type="CDD" id="cd02064">
    <property type="entry name" value="FAD_synthetase_N"/>
    <property type="match status" value="1"/>
</dbReference>
<dbReference type="SUPFAM" id="SSF52374">
    <property type="entry name" value="Nucleotidylyl transferase"/>
    <property type="match status" value="1"/>
</dbReference>
<keyword evidence="8" id="KW-0288">FMN</keyword>
<dbReference type="Gene3D" id="2.40.30.30">
    <property type="entry name" value="Riboflavin kinase-like"/>
    <property type="match status" value="1"/>
</dbReference>
<feature type="domain" description="Riboflavin kinase" evidence="16">
    <location>
        <begin position="187"/>
        <end position="314"/>
    </location>
</feature>
<evidence type="ECO:0000256" key="3">
    <source>
        <dbReference type="ARBA" id="ARBA00010214"/>
    </source>
</evidence>
<dbReference type="FunFam" id="2.40.30.30:FF:000003">
    <property type="entry name" value="Riboflavin biosynthesis protein"/>
    <property type="match status" value="1"/>
</dbReference>
<keyword evidence="14" id="KW-0067">ATP-binding</keyword>
<proteinExistence type="inferred from homology"/>
<evidence type="ECO:0000256" key="14">
    <source>
        <dbReference type="ARBA" id="ARBA00022840"/>
    </source>
</evidence>
<dbReference type="EMBL" id="CAEZTG010000088">
    <property type="protein sequence ID" value="CAB4568554.1"/>
    <property type="molecule type" value="Genomic_DNA"/>
</dbReference>
<dbReference type="EMBL" id="CAEZSU010000153">
    <property type="protein sequence ID" value="CAB4558277.1"/>
    <property type="molecule type" value="Genomic_DNA"/>
</dbReference>
<keyword evidence="12" id="KW-0418">Kinase</keyword>
<dbReference type="InterPro" id="IPR015865">
    <property type="entry name" value="Riboflavin_kinase_bac/euk"/>
</dbReference>
<dbReference type="GO" id="GO:0003919">
    <property type="term" value="F:FMN adenylyltransferase activity"/>
    <property type="evidence" value="ECO:0007669"/>
    <property type="project" value="UniProtKB-EC"/>
</dbReference>
<evidence type="ECO:0000313" key="18">
    <source>
        <dbReference type="EMBL" id="CAB4568554.1"/>
    </source>
</evidence>
<keyword evidence="13" id="KW-0274">FAD</keyword>
<comment type="similarity">
    <text evidence="3">Belongs to the RibF family.</text>
</comment>
<evidence type="ECO:0000256" key="11">
    <source>
        <dbReference type="ARBA" id="ARBA00022741"/>
    </source>
</evidence>
<organism evidence="17">
    <name type="scientific">freshwater metagenome</name>
    <dbReference type="NCBI Taxonomy" id="449393"/>
    <lineage>
        <taxon>unclassified sequences</taxon>
        <taxon>metagenomes</taxon>
        <taxon>ecological metagenomes</taxon>
    </lineage>
</organism>
<dbReference type="GO" id="GO:0005524">
    <property type="term" value="F:ATP binding"/>
    <property type="evidence" value="ECO:0007669"/>
    <property type="project" value="UniProtKB-KW"/>
</dbReference>
<dbReference type="PANTHER" id="PTHR22749">
    <property type="entry name" value="RIBOFLAVIN KINASE/FMN ADENYLYLTRANSFERASE"/>
    <property type="match status" value="1"/>
</dbReference>
<dbReference type="SUPFAM" id="SSF82114">
    <property type="entry name" value="Riboflavin kinase-like"/>
    <property type="match status" value="1"/>
</dbReference>
<evidence type="ECO:0000313" key="20">
    <source>
        <dbReference type="EMBL" id="CAB4675002.1"/>
    </source>
</evidence>
<keyword evidence="10" id="KW-0548">Nucleotidyltransferase</keyword>
<dbReference type="PANTHER" id="PTHR22749:SF6">
    <property type="entry name" value="RIBOFLAVIN KINASE"/>
    <property type="match status" value="1"/>
</dbReference>
<evidence type="ECO:0000256" key="5">
    <source>
        <dbReference type="ARBA" id="ARBA00012393"/>
    </source>
</evidence>
<dbReference type="EC" id="2.7.7.2" evidence="5"/>
<dbReference type="PIRSF" id="PIRSF004491">
    <property type="entry name" value="FAD_Synth"/>
    <property type="match status" value="1"/>
</dbReference>
<dbReference type="GO" id="GO:0008531">
    <property type="term" value="F:riboflavin kinase activity"/>
    <property type="evidence" value="ECO:0007669"/>
    <property type="project" value="UniProtKB-EC"/>
</dbReference>
<reference evidence="17" key="1">
    <citation type="submission" date="2020-05" db="EMBL/GenBank/DDBJ databases">
        <authorList>
            <person name="Chiriac C."/>
            <person name="Salcher M."/>
            <person name="Ghai R."/>
            <person name="Kavagutti S V."/>
        </authorList>
    </citation>
    <scope>NUCLEOTIDE SEQUENCE</scope>
</reference>
<dbReference type="EMBL" id="CAEZVV010000088">
    <property type="protein sequence ID" value="CAB4650527.1"/>
    <property type="molecule type" value="Genomic_DNA"/>
</dbReference>
<dbReference type="GO" id="GO:0006747">
    <property type="term" value="P:FAD biosynthetic process"/>
    <property type="evidence" value="ECO:0007669"/>
    <property type="project" value="UniProtKB-UniPathway"/>
</dbReference>
<protein>
    <recommendedName>
        <fullName evidence="6">Bifunctional riboflavin kinase/FMN adenylyltransferase</fullName>
        <ecNumber evidence="4">2.7.1.26</ecNumber>
        <ecNumber evidence="5">2.7.7.2</ecNumber>
    </recommendedName>
</protein>
<evidence type="ECO:0000256" key="2">
    <source>
        <dbReference type="ARBA" id="ARBA00005201"/>
    </source>
</evidence>
<dbReference type="NCBIfam" id="NF004160">
    <property type="entry name" value="PRK05627.1-3"/>
    <property type="match status" value="1"/>
</dbReference>
<keyword evidence="11" id="KW-0547">Nucleotide-binding</keyword>
<dbReference type="EC" id="2.7.1.26" evidence="4"/>
<comment type="pathway">
    <text evidence="1">Cofactor biosynthesis; FAD biosynthesis; FAD from FMN: step 1/1.</text>
</comment>
<evidence type="ECO:0000256" key="6">
    <source>
        <dbReference type="ARBA" id="ARBA00018483"/>
    </source>
</evidence>
<name>A0A6J6D319_9ZZZZ</name>
<evidence type="ECO:0000256" key="7">
    <source>
        <dbReference type="ARBA" id="ARBA00022630"/>
    </source>
</evidence>
<evidence type="ECO:0000256" key="12">
    <source>
        <dbReference type="ARBA" id="ARBA00022777"/>
    </source>
</evidence>
<dbReference type="Pfam" id="PF06574">
    <property type="entry name" value="FAD_syn"/>
    <property type="match status" value="1"/>
</dbReference>
<dbReference type="GO" id="GO:0009398">
    <property type="term" value="P:FMN biosynthetic process"/>
    <property type="evidence" value="ECO:0007669"/>
    <property type="project" value="UniProtKB-UniPathway"/>
</dbReference>
<evidence type="ECO:0000313" key="17">
    <source>
        <dbReference type="EMBL" id="CAB4558277.1"/>
    </source>
</evidence>
<evidence type="ECO:0000256" key="9">
    <source>
        <dbReference type="ARBA" id="ARBA00022679"/>
    </source>
</evidence>
<dbReference type="UniPathway" id="UPA00277">
    <property type="reaction ID" value="UER00407"/>
</dbReference>